<feature type="transmembrane region" description="Helical" evidence="6">
    <location>
        <begin position="307"/>
        <end position="333"/>
    </location>
</feature>
<feature type="transmembrane region" description="Helical" evidence="6">
    <location>
        <begin position="161"/>
        <end position="179"/>
    </location>
</feature>
<feature type="domain" description="Major facilitator superfamily (MFS) profile" evidence="7">
    <location>
        <begin position="7"/>
        <end position="392"/>
    </location>
</feature>
<dbReference type="Pfam" id="PF07690">
    <property type="entry name" value="MFS_1"/>
    <property type="match status" value="1"/>
</dbReference>
<evidence type="ECO:0000256" key="5">
    <source>
        <dbReference type="ARBA" id="ARBA00023136"/>
    </source>
</evidence>
<keyword evidence="2" id="KW-1003">Cell membrane</keyword>
<evidence type="ECO:0000256" key="2">
    <source>
        <dbReference type="ARBA" id="ARBA00022475"/>
    </source>
</evidence>
<evidence type="ECO:0000256" key="6">
    <source>
        <dbReference type="SAM" id="Phobius"/>
    </source>
</evidence>
<dbReference type="SUPFAM" id="SSF103473">
    <property type="entry name" value="MFS general substrate transporter"/>
    <property type="match status" value="1"/>
</dbReference>
<feature type="transmembrane region" description="Helical" evidence="6">
    <location>
        <begin position="211"/>
        <end position="235"/>
    </location>
</feature>
<feature type="transmembrane region" description="Helical" evidence="6">
    <location>
        <begin position="136"/>
        <end position="155"/>
    </location>
</feature>
<keyword evidence="5 6" id="KW-0472">Membrane</keyword>
<dbReference type="InterPro" id="IPR011701">
    <property type="entry name" value="MFS"/>
</dbReference>
<feature type="transmembrane region" description="Helical" evidence="6">
    <location>
        <begin position="73"/>
        <end position="97"/>
    </location>
</feature>
<feature type="transmembrane region" description="Helical" evidence="6">
    <location>
        <begin position="277"/>
        <end position="295"/>
    </location>
</feature>
<evidence type="ECO:0000256" key="1">
    <source>
        <dbReference type="ARBA" id="ARBA00004651"/>
    </source>
</evidence>
<sequence>MKNKQHIILYIPMCLMLSYWGYMKVALPIIPDLLTSFHTTQTLLHQFISLAFILSGLSSIFWGVLIDRFEIKYFLISVTCIGIVTLSLISISTNVWFWGLSYIIGAIIMGGLIVCSRSFVMIYLTEEADIKKALTMPMMAGFSAAFFTPYISGWLASVIGWNYAFFIIPLWLILLLSLLTKLPPSPQTVNKNSRFIDNIKAMLQHLKNKTFLFNILGIACVSSISQSYYIAIIFWLMPNYNIPIQNLALYLFPLLFPGMIIPLFIQKIYRKIGEKQMIILYITLLFTAAFIAFYLNATFSIAKQANSWLWVIPGVLCSISLVCLAPILSFRALSTVKEHYNSASGLLTIAVYSAGGVGIYITSFITLNHFYLEGIFILITTILLILCMNKSQGAGTIRT</sequence>
<comment type="subcellular location">
    <subcellularLocation>
        <location evidence="1">Cell membrane</location>
        <topology evidence="1">Multi-pass membrane protein</topology>
    </subcellularLocation>
</comment>
<accession>A0ABT0LD67</accession>
<evidence type="ECO:0000256" key="4">
    <source>
        <dbReference type="ARBA" id="ARBA00022989"/>
    </source>
</evidence>
<dbReference type="PANTHER" id="PTHR43124">
    <property type="entry name" value="PURINE EFFLUX PUMP PBUE"/>
    <property type="match status" value="1"/>
</dbReference>
<evidence type="ECO:0000313" key="9">
    <source>
        <dbReference type="Proteomes" id="UP001203423"/>
    </source>
</evidence>
<dbReference type="InterPro" id="IPR050189">
    <property type="entry name" value="MFS_Efflux_Transporters"/>
</dbReference>
<dbReference type="PROSITE" id="PS50850">
    <property type="entry name" value="MFS"/>
    <property type="match status" value="1"/>
</dbReference>
<keyword evidence="3 6" id="KW-0812">Transmembrane</keyword>
<dbReference type="EMBL" id="JAKIKS010000055">
    <property type="protein sequence ID" value="MCL1125648.1"/>
    <property type="molecule type" value="Genomic_DNA"/>
</dbReference>
<dbReference type="RefSeq" id="WP_248940955.1">
    <property type="nucleotide sequence ID" value="NZ_JAKIKS010000055.1"/>
</dbReference>
<feature type="transmembrane region" description="Helical" evidence="6">
    <location>
        <begin position="345"/>
        <end position="364"/>
    </location>
</feature>
<feature type="transmembrane region" description="Helical" evidence="6">
    <location>
        <begin position="370"/>
        <end position="388"/>
    </location>
</feature>
<feature type="transmembrane region" description="Helical" evidence="6">
    <location>
        <begin position="247"/>
        <end position="265"/>
    </location>
</feature>
<name>A0ABT0LD67_9GAMM</name>
<dbReference type="Proteomes" id="UP001203423">
    <property type="component" value="Unassembled WGS sequence"/>
</dbReference>
<organism evidence="8 9">
    <name type="scientific">Shewanella surugensis</name>
    <dbReference type="NCBI Taxonomy" id="212020"/>
    <lineage>
        <taxon>Bacteria</taxon>
        <taxon>Pseudomonadati</taxon>
        <taxon>Pseudomonadota</taxon>
        <taxon>Gammaproteobacteria</taxon>
        <taxon>Alteromonadales</taxon>
        <taxon>Shewanellaceae</taxon>
        <taxon>Shewanella</taxon>
    </lineage>
</organism>
<keyword evidence="9" id="KW-1185">Reference proteome</keyword>
<dbReference type="PANTHER" id="PTHR43124:SF3">
    <property type="entry name" value="CHLORAMPHENICOL EFFLUX PUMP RV0191"/>
    <property type="match status" value="1"/>
</dbReference>
<feature type="transmembrane region" description="Helical" evidence="6">
    <location>
        <begin position="7"/>
        <end position="23"/>
    </location>
</feature>
<feature type="transmembrane region" description="Helical" evidence="6">
    <location>
        <begin position="103"/>
        <end position="124"/>
    </location>
</feature>
<dbReference type="Gene3D" id="1.20.1250.20">
    <property type="entry name" value="MFS general substrate transporter like domains"/>
    <property type="match status" value="1"/>
</dbReference>
<feature type="transmembrane region" description="Helical" evidence="6">
    <location>
        <begin position="43"/>
        <end position="66"/>
    </location>
</feature>
<evidence type="ECO:0000259" key="7">
    <source>
        <dbReference type="PROSITE" id="PS50850"/>
    </source>
</evidence>
<gene>
    <name evidence="8" type="ORF">L2764_14470</name>
</gene>
<evidence type="ECO:0000313" key="8">
    <source>
        <dbReference type="EMBL" id="MCL1125648.1"/>
    </source>
</evidence>
<dbReference type="InterPro" id="IPR020846">
    <property type="entry name" value="MFS_dom"/>
</dbReference>
<keyword evidence="4 6" id="KW-1133">Transmembrane helix</keyword>
<proteinExistence type="predicted"/>
<protein>
    <submittedName>
        <fullName evidence="8">MFS transporter</fullName>
    </submittedName>
</protein>
<comment type="caution">
    <text evidence="8">The sequence shown here is derived from an EMBL/GenBank/DDBJ whole genome shotgun (WGS) entry which is preliminary data.</text>
</comment>
<evidence type="ECO:0000256" key="3">
    <source>
        <dbReference type="ARBA" id="ARBA00022692"/>
    </source>
</evidence>
<dbReference type="InterPro" id="IPR036259">
    <property type="entry name" value="MFS_trans_sf"/>
</dbReference>
<reference evidence="8 9" key="1">
    <citation type="submission" date="2022-01" db="EMBL/GenBank/DDBJ databases">
        <title>Whole genome-based taxonomy of the Shewanellaceae.</title>
        <authorList>
            <person name="Martin-Rodriguez A.J."/>
        </authorList>
    </citation>
    <scope>NUCLEOTIDE SEQUENCE [LARGE SCALE GENOMIC DNA]</scope>
    <source>
        <strain evidence="8 9">DSM 17177</strain>
    </source>
</reference>